<name>A0A5B9P6D3_9BACT</name>
<dbReference type="InterPro" id="IPR011004">
    <property type="entry name" value="Trimer_LpxA-like_sf"/>
</dbReference>
<evidence type="ECO:0000313" key="10">
    <source>
        <dbReference type="EMBL" id="QEG22147.1"/>
    </source>
</evidence>
<evidence type="ECO:0000256" key="2">
    <source>
        <dbReference type="ARBA" id="ARBA00022556"/>
    </source>
</evidence>
<keyword evidence="1 7" id="KW-0444">Lipid biosynthesis</keyword>
<comment type="pathway">
    <text evidence="7">Bacterial outer membrane biogenesis; LPS lipid A biosynthesis.</text>
</comment>
<dbReference type="UniPathway" id="UPA00973"/>
<evidence type="ECO:0000256" key="6">
    <source>
        <dbReference type="ARBA" id="ARBA00023315"/>
    </source>
</evidence>
<evidence type="ECO:0000256" key="1">
    <source>
        <dbReference type="ARBA" id="ARBA00022516"/>
    </source>
</evidence>
<dbReference type="OrthoDB" id="9784739at2"/>
<sequence>MRQLQELAESINGTVAGSEQAEISGAATIARSRSGDITFAQSQKHYDEFLRSEASAVVVSRGVLLDSTRDAIIVDNALDAFTQIVSQFRPPVKRSPVGISPRAIVSDSADIADGACIHAGAVIMEGVTIGSGTTVFPNVTVMEGCVIGANCTLFPNCTLYEQTILGDRVVLHAGVVLGTWGFGYHSSANGHRISAQLGNVVVGNDVELGANTTIDRGTFDSTTIGDGTKMDDQVMVGHNCEIGKHNLFCSQVGIAGSCTTGDFVVMGGQVGLGDHLDIGSNVSIGAKSGLMHNVEPNQRIQGIPARPARQAMQIMAITGKLPEMRKEMKRLQKEIESLESNARPESIRDAA</sequence>
<dbReference type="Gene3D" id="3.40.1390.10">
    <property type="entry name" value="MurE/MurF, N-terminal domain"/>
    <property type="match status" value="1"/>
</dbReference>
<dbReference type="EC" id="2.3.1.191" evidence="7"/>
<feature type="coiled-coil region" evidence="8">
    <location>
        <begin position="314"/>
        <end position="341"/>
    </location>
</feature>
<feature type="domain" description="UDP-3-O-[3-hydroxymyristoyl] glucosamine N-acyltransferase non-repeat region" evidence="9">
    <location>
        <begin position="21"/>
        <end position="85"/>
    </location>
</feature>
<dbReference type="Pfam" id="PF00132">
    <property type="entry name" value="Hexapep"/>
    <property type="match status" value="1"/>
</dbReference>
<dbReference type="PANTHER" id="PTHR43378:SF2">
    <property type="entry name" value="UDP-3-O-ACYLGLUCOSAMINE N-ACYLTRANSFERASE 1, MITOCHONDRIAL-RELATED"/>
    <property type="match status" value="1"/>
</dbReference>
<dbReference type="AlphaFoldDB" id="A0A5B9P6D3"/>
<dbReference type="SUPFAM" id="SSF51161">
    <property type="entry name" value="Trimeric LpxA-like enzymes"/>
    <property type="match status" value="1"/>
</dbReference>
<evidence type="ECO:0000259" key="9">
    <source>
        <dbReference type="Pfam" id="PF04613"/>
    </source>
</evidence>
<dbReference type="Gene3D" id="2.160.10.10">
    <property type="entry name" value="Hexapeptide repeat proteins"/>
    <property type="match status" value="1"/>
</dbReference>
<keyword evidence="6 7" id="KW-0012">Acyltransferase</keyword>
<comment type="subunit">
    <text evidence="7">Homotrimer.</text>
</comment>
<evidence type="ECO:0000256" key="4">
    <source>
        <dbReference type="ARBA" id="ARBA00022737"/>
    </source>
</evidence>
<dbReference type="InterPro" id="IPR001451">
    <property type="entry name" value="Hexapep"/>
</dbReference>
<dbReference type="Pfam" id="PF04613">
    <property type="entry name" value="LpxD"/>
    <property type="match status" value="1"/>
</dbReference>
<dbReference type="GO" id="GO:0103118">
    <property type="term" value="F:UDP-3-O-[(3R)-3-hydroxyacyl]-glucosamine N-acyltransferase activity"/>
    <property type="evidence" value="ECO:0007669"/>
    <property type="project" value="UniProtKB-EC"/>
</dbReference>
<keyword evidence="8" id="KW-0175">Coiled coil</keyword>
<comment type="similarity">
    <text evidence="7">Belongs to the transferase hexapeptide repeat family. LpxD subfamily.</text>
</comment>
<evidence type="ECO:0000256" key="8">
    <source>
        <dbReference type="SAM" id="Coils"/>
    </source>
</evidence>
<protein>
    <recommendedName>
        <fullName evidence="7">UDP-3-O-acylglucosamine N-acyltransferase</fullName>
        <ecNumber evidence="7">2.3.1.191</ecNumber>
    </recommendedName>
</protein>
<keyword evidence="2 7" id="KW-0441">Lipid A biosynthesis</keyword>
<dbReference type="InterPro" id="IPR020573">
    <property type="entry name" value="UDP_GlcNAc_AcTrfase_non-rep"/>
</dbReference>
<keyword evidence="3 7" id="KW-0808">Transferase</keyword>
<keyword evidence="4 7" id="KW-0677">Repeat</keyword>
<proteinExistence type="inferred from homology"/>
<dbReference type="NCBIfam" id="TIGR01853">
    <property type="entry name" value="lipid_A_lpxD"/>
    <property type="match status" value="1"/>
</dbReference>
<dbReference type="RefSeq" id="WP_075082251.1">
    <property type="nucleotide sequence ID" value="NZ_CP042912.1"/>
</dbReference>
<dbReference type="InterPro" id="IPR007691">
    <property type="entry name" value="LpxD"/>
</dbReference>
<dbReference type="CDD" id="cd03352">
    <property type="entry name" value="LbH_LpxD"/>
    <property type="match status" value="1"/>
</dbReference>
<comment type="function">
    <text evidence="7">Catalyzes the N-acylation of UDP-3-O-acylglucosamine using 3-hydroxyacyl-ACP as the acyl donor. Is involved in the biosynthesis of lipid A, a phosphorylated glycolipid that anchors the lipopolysaccharide to the outer membrane of the cell.</text>
</comment>
<accession>A0A5B9P6D3</accession>
<dbReference type="EMBL" id="CP042912">
    <property type="protein sequence ID" value="QEG22147.1"/>
    <property type="molecule type" value="Genomic_DNA"/>
</dbReference>
<dbReference type="HAMAP" id="MF_00523">
    <property type="entry name" value="LpxD"/>
    <property type="match status" value="1"/>
</dbReference>
<dbReference type="GO" id="GO:0009245">
    <property type="term" value="P:lipid A biosynthetic process"/>
    <property type="evidence" value="ECO:0007669"/>
    <property type="project" value="UniProtKB-UniRule"/>
</dbReference>
<dbReference type="GO" id="GO:0016020">
    <property type="term" value="C:membrane"/>
    <property type="evidence" value="ECO:0007669"/>
    <property type="project" value="GOC"/>
</dbReference>
<dbReference type="NCBIfam" id="NF002060">
    <property type="entry name" value="PRK00892.1"/>
    <property type="match status" value="1"/>
</dbReference>
<gene>
    <name evidence="7 10" type="primary">lpxD</name>
    <name evidence="10" type="ORF">MFFC18_20080</name>
</gene>
<keyword evidence="11" id="KW-1185">Reference proteome</keyword>
<dbReference type="PANTHER" id="PTHR43378">
    <property type="entry name" value="UDP-3-O-ACYLGLUCOSAMINE N-ACYLTRANSFERASE"/>
    <property type="match status" value="1"/>
</dbReference>
<evidence type="ECO:0000313" key="11">
    <source>
        <dbReference type="Proteomes" id="UP000322214"/>
    </source>
</evidence>
<comment type="catalytic activity">
    <reaction evidence="7">
        <text>a UDP-3-O-[(3R)-3-hydroxyacyl]-alpha-D-glucosamine + a (3R)-hydroxyacyl-[ACP] = a UDP-2-N,3-O-bis[(3R)-3-hydroxyacyl]-alpha-D-glucosamine + holo-[ACP] + H(+)</text>
        <dbReference type="Rhea" id="RHEA:53836"/>
        <dbReference type="Rhea" id="RHEA-COMP:9685"/>
        <dbReference type="Rhea" id="RHEA-COMP:9945"/>
        <dbReference type="ChEBI" id="CHEBI:15378"/>
        <dbReference type="ChEBI" id="CHEBI:64479"/>
        <dbReference type="ChEBI" id="CHEBI:78827"/>
        <dbReference type="ChEBI" id="CHEBI:137740"/>
        <dbReference type="ChEBI" id="CHEBI:137748"/>
        <dbReference type="EC" id="2.3.1.191"/>
    </reaction>
</comment>
<dbReference type="STRING" id="980251.GCA_001642875_03495"/>
<dbReference type="GO" id="GO:0016410">
    <property type="term" value="F:N-acyltransferase activity"/>
    <property type="evidence" value="ECO:0007669"/>
    <property type="project" value="InterPro"/>
</dbReference>
<keyword evidence="5 7" id="KW-0443">Lipid metabolism</keyword>
<evidence type="ECO:0000256" key="5">
    <source>
        <dbReference type="ARBA" id="ARBA00023098"/>
    </source>
</evidence>
<feature type="active site" description="Proton acceptor" evidence="7">
    <location>
        <position position="238"/>
    </location>
</feature>
<evidence type="ECO:0000256" key="3">
    <source>
        <dbReference type="ARBA" id="ARBA00022679"/>
    </source>
</evidence>
<dbReference type="KEGG" id="mff:MFFC18_20080"/>
<reference evidence="10 11" key="1">
    <citation type="submission" date="2019-08" db="EMBL/GenBank/DDBJ databases">
        <title>Deep-cultivation of Planctomycetes and their phenomic and genomic characterization uncovers novel biology.</title>
        <authorList>
            <person name="Wiegand S."/>
            <person name="Jogler M."/>
            <person name="Boedeker C."/>
            <person name="Pinto D."/>
            <person name="Vollmers J."/>
            <person name="Rivas-Marin E."/>
            <person name="Kohn T."/>
            <person name="Peeters S.H."/>
            <person name="Heuer A."/>
            <person name="Rast P."/>
            <person name="Oberbeckmann S."/>
            <person name="Bunk B."/>
            <person name="Jeske O."/>
            <person name="Meyerdierks A."/>
            <person name="Storesund J.E."/>
            <person name="Kallscheuer N."/>
            <person name="Luecker S."/>
            <person name="Lage O.M."/>
            <person name="Pohl T."/>
            <person name="Merkel B.J."/>
            <person name="Hornburger P."/>
            <person name="Mueller R.-W."/>
            <person name="Bruemmer F."/>
            <person name="Labrenz M."/>
            <person name="Spormann A.M."/>
            <person name="Op den Camp H."/>
            <person name="Overmann J."/>
            <person name="Amann R."/>
            <person name="Jetten M.S.M."/>
            <person name="Mascher T."/>
            <person name="Medema M.H."/>
            <person name="Devos D.P."/>
            <person name="Kaster A.-K."/>
            <person name="Ovreas L."/>
            <person name="Rohde M."/>
            <person name="Galperin M.Y."/>
            <person name="Jogler C."/>
        </authorList>
    </citation>
    <scope>NUCLEOTIDE SEQUENCE [LARGE SCALE GENOMIC DNA]</scope>
    <source>
        <strain evidence="10 11">FC18</strain>
    </source>
</reference>
<dbReference type="Proteomes" id="UP000322214">
    <property type="component" value="Chromosome"/>
</dbReference>
<evidence type="ECO:0000256" key="7">
    <source>
        <dbReference type="HAMAP-Rule" id="MF_00523"/>
    </source>
</evidence>
<organism evidence="10 11">
    <name type="scientific">Mariniblastus fucicola</name>
    <dbReference type="NCBI Taxonomy" id="980251"/>
    <lineage>
        <taxon>Bacteria</taxon>
        <taxon>Pseudomonadati</taxon>
        <taxon>Planctomycetota</taxon>
        <taxon>Planctomycetia</taxon>
        <taxon>Pirellulales</taxon>
        <taxon>Pirellulaceae</taxon>
        <taxon>Mariniblastus</taxon>
    </lineage>
</organism>